<protein>
    <submittedName>
        <fullName evidence="1">Uncharacterized protein</fullName>
    </submittedName>
</protein>
<dbReference type="Pfam" id="PF19768">
    <property type="entry name" value="DUF6255"/>
    <property type="match status" value="1"/>
</dbReference>
<reference evidence="2" key="1">
    <citation type="journal article" date="2019" name="Int. J. Syst. Evol. Microbiol.">
        <title>The Global Catalogue of Microorganisms (GCM) 10K type strain sequencing project: providing services to taxonomists for standard genome sequencing and annotation.</title>
        <authorList>
            <consortium name="The Broad Institute Genomics Platform"/>
            <consortium name="The Broad Institute Genome Sequencing Center for Infectious Disease"/>
            <person name="Wu L."/>
            <person name="Ma J."/>
        </authorList>
    </citation>
    <scope>NUCLEOTIDE SEQUENCE [LARGE SCALE GENOMIC DNA]</scope>
    <source>
        <strain evidence="2">JCM 4788</strain>
    </source>
</reference>
<keyword evidence="2" id="KW-1185">Reference proteome</keyword>
<dbReference type="EMBL" id="BAAABX010000063">
    <property type="protein sequence ID" value="GAA0430099.1"/>
    <property type="molecule type" value="Genomic_DNA"/>
</dbReference>
<proteinExistence type="predicted"/>
<gene>
    <name evidence="1" type="ORF">GCM10010357_59730</name>
</gene>
<evidence type="ECO:0000313" key="2">
    <source>
        <dbReference type="Proteomes" id="UP001500879"/>
    </source>
</evidence>
<dbReference type="RefSeq" id="WP_344031062.1">
    <property type="nucleotide sequence ID" value="NZ_BAAABX010000063.1"/>
</dbReference>
<comment type="caution">
    <text evidence="1">The sequence shown here is derived from an EMBL/GenBank/DDBJ whole genome shotgun (WGS) entry which is preliminary data.</text>
</comment>
<dbReference type="Proteomes" id="UP001500879">
    <property type="component" value="Unassembled WGS sequence"/>
</dbReference>
<accession>A0ABP3IXY4</accession>
<name>A0ABP3IXY4_9ACTN</name>
<dbReference type="InterPro" id="IPR046222">
    <property type="entry name" value="DUF6255"/>
</dbReference>
<evidence type="ECO:0000313" key="1">
    <source>
        <dbReference type="EMBL" id="GAA0430099.1"/>
    </source>
</evidence>
<organism evidence="1 2">
    <name type="scientific">Streptomyces luteireticuli</name>
    <dbReference type="NCBI Taxonomy" id="173858"/>
    <lineage>
        <taxon>Bacteria</taxon>
        <taxon>Bacillati</taxon>
        <taxon>Actinomycetota</taxon>
        <taxon>Actinomycetes</taxon>
        <taxon>Kitasatosporales</taxon>
        <taxon>Streptomycetaceae</taxon>
        <taxon>Streptomyces</taxon>
    </lineage>
</organism>
<sequence>MSANCPHSEGWTPLVDGARRCDACGVERHDSYGPLRLPPDDDALGAKSGTDRATAAATAIALLGTRFLEARARLLRRRPRWAVAA</sequence>